<accession>A0A6G5A404</accession>
<dbReference type="EMBL" id="GIKN01002627">
    <property type="protein sequence ID" value="NIE44900.1"/>
    <property type="molecule type" value="Transcribed_RNA"/>
</dbReference>
<evidence type="ECO:0000313" key="2">
    <source>
        <dbReference type="EMBL" id="NIE44900.1"/>
    </source>
</evidence>
<dbReference type="AlphaFoldDB" id="A0A6G5A404"/>
<protein>
    <submittedName>
        <fullName evidence="2">Putative lipocalin</fullName>
    </submittedName>
</protein>
<keyword evidence="1" id="KW-0732">Signal</keyword>
<organism evidence="2">
    <name type="scientific">Rhipicephalus microplus</name>
    <name type="common">Cattle tick</name>
    <name type="synonym">Boophilus microplus</name>
    <dbReference type="NCBI Taxonomy" id="6941"/>
    <lineage>
        <taxon>Eukaryota</taxon>
        <taxon>Metazoa</taxon>
        <taxon>Ecdysozoa</taxon>
        <taxon>Arthropoda</taxon>
        <taxon>Chelicerata</taxon>
        <taxon>Arachnida</taxon>
        <taxon>Acari</taxon>
        <taxon>Parasitiformes</taxon>
        <taxon>Ixodida</taxon>
        <taxon>Ixodoidea</taxon>
        <taxon>Ixodidae</taxon>
        <taxon>Rhipicephalinae</taxon>
        <taxon>Rhipicephalus</taxon>
        <taxon>Boophilus</taxon>
    </lineage>
</organism>
<dbReference type="VEuPathDB" id="VectorBase:LOC119168341"/>
<sequence>MTGVFKLALLAVVLTAARTRCDTDEIRVQQTPGRTAETAEQNILKKFWKGHKKLWTAKSTYVFTYNCEREVPSNITDTGVKITTFFQTRNSFTLNWTFVQNDTMTCTLSSNVELEDKSCIKIKPVLFSR</sequence>
<feature type="chain" id="PRO_5026074348" evidence="1">
    <location>
        <begin position="22"/>
        <end position="129"/>
    </location>
</feature>
<feature type="signal peptide" evidence="1">
    <location>
        <begin position="1"/>
        <end position="21"/>
    </location>
</feature>
<name>A0A6G5A404_RHIMP</name>
<proteinExistence type="predicted"/>
<evidence type="ECO:0000256" key="1">
    <source>
        <dbReference type="SAM" id="SignalP"/>
    </source>
</evidence>
<reference evidence="2" key="1">
    <citation type="submission" date="2020-03" db="EMBL/GenBank/DDBJ databases">
        <title>A transcriptome and proteome of the tick Rhipicephalus microplus shaped by the genetic composition of its hosts and developmental stage.</title>
        <authorList>
            <person name="Garcia G.R."/>
            <person name="Ribeiro J.M.C."/>
            <person name="Maruyama S.R."/>
            <person name="Gardinasse L.G."/>
            <person name="Nelson K."/>
            <person name="Ferreira B.R."/>
            <person name="Andrade T.G."/>
            <person name="Santos I.K.F.M."/>
        </authorList>
    </citation>
    <scope>NUCLEOTIDE SEQUENCE</scope>
    <source>
        <strain evidence="2">NSGR</strain>
        <tissue evidence="2">Salivary glands</tissue>
    </source>
</reference>